<organism evidence="1 2">
    <name type="scientific">Streptomyces rhizosphaericola</name>
    <dbReference type="NCBI Taxonomy" id="2564098"/>
    <lineage>
        <taxon>Bacteria</taxon>
        <taxon>Bacillati</taxon>
        <taxon>Actinomycetota</taxon>
        <taxon>Actinomycetes</taxon>
        <taxon>Kitasatosporales</taxon>
        <taxon>Streptomycetaceae</taxon>
        <taxon>Streptomyces</taxon>
    </lineage>
</organism>
<proteinExistence type="predicted"/>
<name>A0ABY2PM17_9ACTN</name>
<accession>A0ABY2PM17</accession>
<reference evidence="1 2" key="1">
    <citation type="submission" date="2019-04" db="EMBL/GenBank/DDBJ databases">
        <title>Streptomyces rhizosphaericola sp. nov., an actinobacterium isolated from the wheat rhizosphere.</title>
        <authorList>
            <person name="Vargas Hoyos H.A."/>
            <person name="Santos S.N."/>
            <person name="Genuario D.B."/>
            <person name="Melo I.S."/>
            <person name="Da Silva L.J."/>
            <person name="Da Silva F.S.P."/>
            <person name="Zucchi T.D."/>
        </authorList>
    </citation>
    <scope>NUCLEOTIDE SEQUENCE [LARGE SCALE GENOMIC DNA]</scope>
    <source>
        <strain evidence="1 2">1AS2c</strain>
    </source>
</reference>
<evidence type="ECO:0000313" key="2">
    <source>
        <dbReference type="Proteomes" id="UP000306274"/>
    </source>
</evidence>
<comment type="caution">
    <text evidence="1">The sequence shown here is derived from an EMBL/GenBank/DDBJ whole genome shotgun (WGS) entry which is preliminary data.</text>
</comment>
<gene>
    <name evidence="1" type="ORF">E5Z02_04710</name>
</gene>
<keyword evidence="2" id="KW-1185">Reference proteome</keyword>
<protein>
    <submittedName>
        <fullName evidence="1">Uncharacterized protein</fullName>
    </submittedName>
</protein>
<dbReference type="RefSeq" id="WP_099219366.1">
    <property type="nucleotide sequence ID" value="NZ_SRZK01000026.1"/>
</dbReference>
<dbReference type="Proteomes" id="UP000306274">
    <property type="component" value="Unassembled WGS sequence"/>
</dbReference>
<dbReference type="EMBL" id="SRZK01000026">
    <property type="protein sequence ID" value="TGZ11430.1"/>
    <property type="molecule type" value="Genomic_DNA"/>
</dbReference>
<sequence>MPNNVGQTDEPLIRPEIEELAQAVPARLADFMASLVYLAPSGQEHALQALGPGSRLVLEALRLVDVGDPPQLTERGRLAAERLADAQAQASGPVVGSHRSGTRLRRIARVLPVHERDVVAASTATEEQSDEFIVTYELSPEPGSRPDGGGGAKIEVARNDQDFWIWQRGGPDTVVVLESMEPLPVSDDPVVVANPDGQPPSVLLRRLLGLSEESDG</sequence>
<evidence type="ECO:0000313" key="1">
    <source>
        <dbReference type="EMBL" id="TGZ11430.1"/>
    </source>
</evidence>